<evidence type="ECO:0000256" key="5">
    <source>
        <dbReference type="ARBA" id="ARBA00022764"/>
    </source>
</evidence>
<proteinExistence type="inferred from homology"/>
<protein>
    <submittedName>
        <fullName evidence="6">Extracellular solute-binding protein</fullName>
    </submittedName>
</protein>
<dbReference type="PANTHER" id="PTHR30222">
    <property type="entry name" value="SPERMIDINE/PUTRESCINE-BINDING PERIPLASMIC PROTEIN"/>
    <property type="match status" value="1"/>
</dbReference>
<dbReference type="Proteomes" id="UP000620139">
    <property type="component" value="Unassembled WGS sequence"/>
</dbReference>
<keyword evidence="7" id="KW-1185">Reference proteome</keyword>
<keyword evidence="4" id="KW-0732">Signal</keyword>
<dbReference type="GO" id="GO:0055085">
    <property type="term" value="P:transmembrane transport"/>
    <property type="evidence" value="ECO:0007669"/>
    <property type="project" value="InterPro"/>
</dbReference>
<comment type="similarity">
    <text evidence="2">Belongs to the bacterial solute-binding protein 1 family.</text>
</comment>
<evidence type="ECO:0000313" key="7">
    <source>
        <dbReference type="Proteomes" id="UP000620139"/>
    </source>
</evidence>
<organism evidence="6 7">
    <name type="scientific">Inhella gelatinilytica</name>
    <dbReference type="NCBI Taxonomy" id="2795030"/>
    <lineage>
        <taxon>Bacteria</taxon>
        <taxon>Pseudomonadati</taxon>
        <taxon>Pseudomonadota</taxon>
        <taxon>Betaproteobacteria</taxon>
        <taxon>Burkholderiales</taxon>
        <taxon>Sphaerotilaceae</taxon>
        <taxon>Inhella</taxon>
    </lineage>
</organism>
<evidence type="ECO:0000256" key="2">
    <source>
        <dbReference type="ARBA" id="ARBA00008520"/>
    </source>
</evidence>
<evidence type="ECO:0000256" key="1">
    <source>
        <dbReference type="ARBA" id="ARBA00004418"/>
    </source>
</evidence>
<dbReference type="AlphaFoldDB" id="A0A931IY06"/>
<dbReference type="Pfam" id="PF13416">
    <property type="entry name" value="SBP_bac_8"/>
    <property type="match status" value="1"/>
</dbReference>
<evidence type="ECO:0000256" key="3">
    <source>
        <dbReference type="ARBA" id="ARBA00022448"/>
    </source>
</evidence>
<dbReference type="RefSeq" id="WP_198101289.1">
    <property type="nucleotide sequence ID" value="NZ_JAEDAL010000006.1"/>
</dbReference>
<sequence length="343" mass="37717">MQRRHVLAASLGVVGAAQAKGTAALRVLAWPGYAEPEVVRAFEAKYPVKVELTVIDTDEGLWQRLAARQGGEFDVVSLNIAELNRAVRAGLLQPVDSVSVPTIRRQLPRFQRAEDIPGLKHAGRRFGVPFTYSTMGLIYDKRQLSEPPRSLQVLWDPRWQGKVVGYEGGSHNVSIAAQVLGLSSPFQVPAEAWPQVAERLIALRRNVLGFYGQPDESVALFLRHGAALMFANYGTQQLRLLEQAGAAVGYAFPREGTLAWLDCWAISRGSADVPMAHAWIDHVLGDLASDLLVQRQGLANTRRAGDAPDPRLLWLEPVEDAARRERLWARVIAGDSLNKVLSA</sequence>
<dbReference type="GO" id="GO:0019808">
    <property type="term" value="F:polyamine binding"/>
    <property type="evidence" value="ECO:0007669"/>
    <property type="project" value="InterPro"/>
</dbReference>
<dbReference type="PANTHER" id="PTHR30222:SF17">
    <property type="entry name" value="SPERMIDINE_PUTRESCINE-BINDING PERIPLASMIC PROTEIN"/>
    <property type="match status" value="1"/>
</dbReference>
<name>A0A931IY06_9BURK</name>
<keyword evidence="5" id="KW-0574">Periplasm</keyword>
<comment type="caution">
    <text evidence="6">The sequence shown here is derived from an EMBL/GenBank/DDBJ whole genome shotgun (WGS) entry which is preliminary data.</text>
</comment>
<evidence type="ECO:0000313" key="6">
    <source>
        <dbReference type="EMBL" id="MBH9553676.1"/>
    </source>
</evidence>
<evidence type="ECO:0000256" key="4">
    <source>
        <dbReference type="ARBA" id="ARBA00022729"/>
    </source>
</evidence>
<comment type="subcellular location">
    <subcellularLocation>
        <location evidence="1">Periplasm</location>
    </subcellularLocation>
</comment>
<keyword evidence="3" id="KW-0813">Transport</keyword>
<dbReference type="PRINTS" id="PR00909">
    <property type="entry name" value="SPERMDNBNDNG"/>
</dbReference>
<dbReference type="InterPro" id="IPR001188">
    <property type="entry name" value="Sperm_putr-bd"/>
</dbReference>
<dbReference type="InterPro" id="IPR006059">
    <property type="entry name" value="SBP"/>
</dbReference>
<dbReference type="InterPro" id="IPR006061">
    <property type="entry name" value="SBP_1_CS"/>
</dbReference>
<accession>A0A931IY06</accession>
<dbReference type="EMBL" id="JAEDAL010000006">
    <property type="protein sequence ID" value="MBH9553676.1"/>
    <property type="molecule type" value="Genomic_DNA"/>
</dbReference>
<dbReference type="GO" id="GO:0015846">
    <property type="term" value="P:polyamine transport"/>
    <property type="evidence" value="ECO:0007669"/>
    <property type="project" value="InterPro"/>
</dbReference>
<dbReference type="Gene3D" id="3.40.190.10">
    <property type="entry name" value="Periplasmic binding protein-like II"/>
    <property type="match status" value="2"/>
</dbReference>
<dbReference type="GO" id="GO:0042597">
    <property type="term" value="C:periplasmic space"/>
    <property type="evidence" value="ECO:0007669"/>
    <property type="project" value="UniProtKB-SubCell"/>
</dbReference>
<reference evidence="6" key="1">
    <citation type="submission" date="2020-12" db="EMBL/GenBank/DDBJ databases">
        <title>The genome sequence of Inhella sp. 4Y17.</title>
        <authorList>
            <person name="Liu Y."/>
        </authorList>
    </citation>
    <scope>NUCLEOTIDE SEQUENCE</scope>
    <source>
        <strain evidence="6">4Y10</strain>
    </source>
</reference>
<gene>
    <name evidence="6" type="ORF">I7X43_12565</name>
</gene>
<dbReference type="PROSITE" id="PS01037">
    <property type="entry name" value="SBP_BACTERIAL_1"/>
    <property type="match status" value="1"/>
</dbReference>
<dbReference type="SUPFAM" id="SSF53850">
    <property type="entry name" value="Periplasmic binding protein-like II"/>
    <property type="match status" value="1"/>
</dbReference>